<organism evidence="3 4">
    <name type="scientific">Phoenicibacter congonensis</name>
    <dbReference type="NCBI Taxonomy" id="1944646"/>
    <lineage>
        <taxon>Bacteria</taxon>
        <taxon>Bacillati</taxon>
        <taxon>Actinomycetota</taxon>
        <taxon>Coriobacteriia</taxon>
        <taxon>Eggerthellales</taxon>
        <taxon>Eggerthellaceae</taxon>
        <taxon>Phoenicibacter</taxon>
    </lineage>
</organism>
<name>A0AA43RKT6_9ACTN</name>
<gene>
    <name evidence="3" type="ORF">Q3982_08165</name>
</gene>
<evidence type="ECO:0000313" key="4">
    <source>
        <dbReference type="Proteomes" id="UP001168575"/>
    </source>
</evidence>
<dbReference type="Proteomes" id="UP001168575">
    <property type="component" value="Unassembled WGS sequence"/>
</dbReference>
<evidence type="ECO:0000313" key="3">
    <source>
        <dbReference type="EMBL" id="MDO4842631.1"/>
    </source>
</evidence>
<dbReference type="InterPro" id="IPR008929">
    <property type="entry name" value="Chondroitin_lyas"/>
</dbReference>
<evidence type="ECO:0000259" key="2">
    <source>
        <dbReference type="Pfam" id="PF25841"/>
    </source>
</evidence>
<sequence length="573" mass="63877">MQTVYFSLLQKWCDALIACQAHNLGPAFDGAFLCPACKFPHGRCQDAVYPLLYVARRTGENRYIEAAKAVFDWHDRNMTCDDGGVYNDAMSDWRYITVFAAVAVCEALERHGDLLDLPTREKWRAKLTRMADWLYRNLDEHSKTNINYVATNACAMALTGRCLNRPEYVAKARRLAAFALNYFTENGLLFGEGKPRDSFTPRRCRPIDIGYNVEESIPALIKYAVSVGDENALSFLTEVLRKQLDFLLPDGGWDNSFGSRNNKWTYYGSRTSDGCQAGYALLADRDPRFAEAALRNARLMERCSQNGLLNGGVRYPENGEPACVHHTFTHANALACALEAGIEKYTQPAALPADHAAKPISYYPEIDTYKLAVGDLRATVTGYDYDLSAGHASGGTLTLLWHKAVGPVIVSSVVDYHLVEPVNQQQTLRLSRHRTLTPRVELIRDGRRYSQCYDTRASIEVSGDSGEIRVVVGAALVTLEQQILSAPVTVNLEYRFTAGDVRISGRLVGDGASAARFVLPIVSRNVQVRTDCICEKQPIFFLTPGFDALEYTLRPDAEGHFQAEIRLPELRSL</sequence>
<dbReference type="InterPro" id="IPR058908">
    <property type="entry name" value="P29_C"/>
</dbReference>
<dbReference type="SUPFAM" id="SSF48208">
    <property type="entry name" value="Six-hairpin glycosidases"/>
    <property type="match status" value="1"/>
</dbReference>
<reference evidence="3" key="1">
    <citation type="submission" date="2023-07" db="EMBL/GenBank/DDBJ databases">
        <title>Between Cages and Wild: Unraveling the Impact of Captivity on Animal Microbiomes and Antimicrobial Resistance.</title>
        <authorList>
            <person name="Schmartz G.P."/>
            <person name="Rehner J."/>
            <person name="Schuff M.J."/>
            <person name="Becker S.L."/>
            <person name="Kravczyk M."/>
            <person name="Gurevich A."/>
            <person name="Francke R."/>
            <person name="Mueller R."/>
            <person name="Keller V."/>
            <person name="Keller A."/>
        </authorList>
    </citation>
    <scope>NUCLEOTIDE SEQUENCE</scope>
    <source>
        <strain evidence="3">S12M_St_49</strain>
    </source>
</reference>
<accession>A0AA43RKT6</accession>
<dbReference type="InterPro" id="IPR058907">
    <property type="entry name" value="P29_N"/>
</dbReference>
<dbReference type="Pfam" id="PF25840">
    <property type="entry name" value="Ulvan_lyase_N"/>
    <property type="match status" value="1"/>
</dbReference>
<proteinExistence type="predicted"/>
<dbReference type="Pfam" id="PF25841">
    <property type="entry name" value="Ulvan_lyase_C"/>
    <property type="match status" value="1"/>
</dbReference>
<feature type="domain" description="Broad-specificity ulvan lyase N-terminal" evidence="1">
    <location>
        <begin position="9"/>
        <end position="343"/>
    </location>
</feature>
<feature type="domain" description="Broad-specificity ulvan lyase C-terminal" evidence="2">
    <location>
        <begin position="361"/>
        <end position="527"/>
    </location>
</feature>
<keyword evidence="4" id="KW-1185">Reference proteome</keyword>
<dbReference type="InterPro" id="IPR008928">
    <property type="entry name" value="6-hairpin_glycosidase_sf"/>
</dbReference>
<evidence type="ECO:0000259" key="1">
    <source>
        <dbReference type="Pfam" id="PF25840"/>
    </source>
</evidence>
<dbReference type="GO" id="GO:0005975">
    <property type="term" value="P:carbohydrate metabolic process"/>
    <property type="evidence" value="ECO:0007669"/>
    <property type="project" value="InterPro"/>
</dbReference>
<protein>
    <submittedName>
        <fullName evidence="3">Uncharacterized protein</fullName>
    </submittedName>
</protein>
<dbReference type="Gene3D" id="1.50.10.100">
    <property type="entry name" value="Chondroitin AC/alginate lyase"/>
    <property type="match status" value="1"/>
</dbReference>
<dbReference type="AlphaFoldDB" id="A0AA43RKT6"/>
<dbReference type="EMBL" id="JAUMVS010000241">
    <property type="protein sequence ID" value="MDO4842631.1"/>
    <property type="molecule type" value="Genomic_DNA"/>
</dbReference>
<comment type="caution">
    <text evidence="3">The sequence shown here is derived from an EMBL/GenBank/DDBJ whole genome shotgun (WGS) entry which is preliminary data.</text>
</comment>